<feature type="domain" description="RWP-RK" evidence="8">
    <location>
        <begin position="45"/>
        <end position="130"/>
    </location>
</feature>
<dbReference type="AlphaFoldDB" id="A0AAN8USP2"/>
<keyword evidence="6" id="KW-0539">Nucleus</keyword>
<name>A0AAN8USP2_9MAGN</name>
<comment type="caution">
    <text evidence="9">The sequence shown here is derived from an EMBL/GenBank/DDBJ whole genome shotgun (WGS) entry which is preliminary data.</text>
</comment>
<evidence type="ECO:0000256" key="3">
    <source>
        <dbReference type="ARBA" id="ARBA00023054"/>
    </source>
</evidence>
<dbReference type="PANTHER" id="PTHR46373">
    <property type="entry name" value="PROTEIN RKD4"/>
    <property type="match status" value="1"/>
</dbReference>
<evidence type="ECO:0000256" key="2">
    <source>
        <dbReference type="ARBA" id="ARBA00023015"/>
    </source>
</evidence>
<dbReference type="InterPro" id="IPR003035">
    <property type="entry name" value="RWP-RK_dom"/>
</dbReference>
<dbReference type="EMBL" id="JBAMMX010000018">
    <property type="protein sequence ID" value="KAK6922508.1"/>
    <property type="molecule type" value="Genomic_DNA"/>
</dbReference>
<keyword evidence="5" id="KW-0804">Transcription</keyword>
<gene>
    <name evidence="9" type="ORF">RJ641_010812</name>
</gene>
<sequence length="192" mass="21964">MCGGSKDGTQHAKRSLPVFDQDLNCLPYPVSSSEQPQNAQNDQSESGKVVKKKRAPSELVANLALEDLAKYFDVPIVEASKNLQVGLTVLKRKCREFGIPRWPHRKIKSLDTLIHDLQEEAERQQQEDKVAAMAVAKRQKLLVNEKENIERKPFIELKNETKRFRQDVFKRRHRARALQNQASSAFASETKE</sequence>
<keyword evidence="2" id="KW-0805">Transcription regulation</keyword>
<comment type="function">
    <text evidence="1">Putative transcription factor.</text>
</comment>
<feature type="compositionally biased region" description="Polar residues" evidence="7">
    <location>
        <begin position="30"/>
        <end position="46"/>
    </location>
</feature>
<accession>A0AAN8USP2</accession>
<evidence type="ECO:0000313" key="10">
    <source>
        <dbReference type="Proteomes" id="UP001370490"/>
    </source>
</evidence>
<keyword evidence="10" id="KW-1185">Reference proteome</keyword>
<evidence type="ECO:0000256" key="6">
    <source>
        <dbReference type="ARBA" id="ARBA00023242"/>
    </source>
</evidence>
<feature type="region of interest" description="Disordered" evidence="7">
    <location>
        <begin position="27"/>
        <end position="52"/>
    </location>
</feature>
<dbReference type="Proteomes" id="UP001370490">
    <property type="component" value="Unassembled WGS sequence"/>
</dbReference>
<dbReference type="PANTHER" id="PTHR46373:SF12">
    <property type="entry name" value="PROTEIN RKD5"/>
    <property type="match status" value="1"/>
</dbReference>
<evidence type="ECO:0000256" key="5">
    <source>
        <dbReference type="ARBA" id="ARBA00023163"/>
    </source>
</evidence>
<proteinExistence type="predicted"/>
<evidence type="ECO:0000313" key="9">
    <source>
        <dbReference type="EMBL" id="KAK6922508.1"/>
    </source>
</evidence>
<evidence type="ECO:0000256" key="1">
    <source>
        <dbReference type="ARBA" id="ARBA00004049"/>
    </source>
</evidence>
<evidence type="ECO:0000256" key="4">
    <source>
        <dbReference type="ARBA" id="ARBA00023125"/>
    </source>
</evidence>
<evidence type="ECO:0000256" key="7">
    <source>
        <dbReference type="SAM" id="MobiDB-lite"/>
    </source>
</evidence>
<protein>
    <submittedName>
        <fullName evidence="9">RWP-RK domain</fullName>
    </submittedName>
</protein>
<evidence type="ECO:0000259" key="8">
    <source>
        <dbReference type="PROSITE" id="PS51519"/>
    </source>
</evidence>
<keyword evidence="4" id="KW-0238">DNA-binding</keyword>
<dbReference type="InterPro" id="IPR044607">
    <property type="entry name" value="RKD-like"/>
</dbReference>
<dbReference type="Pfam" id="PF02042">
    <property type="entry name" value="RWP-RK"/>
    <property type="match status" value="1"/>
</dbReference>
<dbReference type="GO" id="GO:0003700">
    <property type="term" value="F:DNA-binding transcription factor activity"/>
    <property type="evidence" value="ECO:0007669"/>
    <property type="project" value="InterPro"/>
</dbReference>
<dbReference type="PROSITE" id="PS51519">
    <property type="entry name" value="RWP_RK"/>
    <property type="match status" value="1"/>
</dbReference>
<organism evidence="9 10">
    <name type="scientific">Dillenia turbinata</name>
    <dbReference type="NCBI Taxonomy" id="194707"/>
    <lineage>
        <taxon>Eukaryota</taxon>
        <taxon>Viridiplantae</taxon>
        <taxon>Streptophyta</taxon>
        <taxon>Embryophyta</taxon>
        <taxon>Tracheophyta</taxon>
        <taxon>Spermatophyta</taxon>
        <taxon>Magnoliopsida</taxon>
        <taxon>eudicotyledons</taxon>
        <taxon>Gunneridae</taxon>
        <taxon>Pentapetalae</taxon>
        <taxon>Dilleniales</taxon>
        <taxon>Dilleniaceae</taxon>
        <taxon>Dillenia</taxon>
    </lineage>
</organism>
<dbReference type="GO" id="GO:0003677">
    <property type="term" value="F:DNA binding"/>
    <property type="evidence" value="ECO:0007669"/>
    <property type="project" value="UniProtKB-KW"/>
</dbReference>
<reference evidence="9 10" key="1">
    <citation type="submission" date="2023-12" db="EMBL/GenBank/DDBJ databases">
        <title>A high-quality genome assembly for Dillenia turbinata (Dilleniales).</title>
        <authorList>
            <person name="Chanderbali A."/>
        </authorList>
    </citation>
    <scope>NUCLEOTIDE SEQUENCE [LARGE SCALE GENOMIC DNA]</scope>
    <source>
        <strain evidence="9">LSX21</strain>
        <tissue evidence="9">Leaf</tissue>
    </source>
</reference>
<keyword evidence="3" id="KW-0175">Coiled coil</keyword>